<evidence type="ECO:0000256" key="1">
    <source>
        <dbReference type="ARBA" id="ARBA00004141"/>
    </source>
</evidence>
<evidence type="ECO:0000256" key="2">
    <source>
        <dbReference type="ARBA" id="ARBA00022692"/>
    </source>
</evidence>
<feature type="transmembrane region" description="Helical" evidence="5">
    <location>
        <begin position="283"/>
        <end position="302"/>
    </location>
</feature>
<reference evidence="7" key="1">
    <citation type="submission" date="2022-03" db="EMBL/GenBank/DDBJ databases">
        <authorList>
            <person name="Martin H S."/>
        </authorList>
    </citation>
    <scope>NUCLEOTIDE SEQUENCE</scope>
</reference>
<feature type="compositionally biased region" description="Basic and acidic residues" evidence="6">
    <location>
        <begin position="10"/>
        <end position="26"/>
    </location>
</feature>
<accession>A0ABN8HU26</accession>
<evidence type="ECO:0000256" key="3">
    <source>
        <dbReference type="ARBA" id="ARBA00022989"/>
    </source>
</evidence>
<protein>
    <submittedName>
        <fullName evidence="7">Uncharacterized protein</fullName>
    </submittedName>
</protein>
<comment type="subcellular location">
    <subcellularLocation>
        <location evidence="1">Membrane</location>
        <topology evidence="1">Multi-pass membrane protein</topology>
    </subcellularLocation>
</comment>
<evidence type="ECO:0000313" key="8">
    <source>
        <dbReference type="Proteomes" id="UP000837857"/>
    </source>
</evidence>
<dbReference type="PANTHER" id="PTHR23291:SF47">
    <property type="entry name" value="TRANSMEMBRANE BAX INHIBITOR MOTIF CONTAINING 7"/>
    <property type="match status" value="1"/>
</dbReference>
<dbReference type="PANTHER" id="PTHR23291">
    <property type="entry name" value="BAX INHIBITOR-RELATED"/>
    <property type="match status" value="1"/>
</dbReference>
<dbReference type="EMBL" id="OW152823">
    <property type="protein sequence ID" value="CAH2039291.1"/>
    <property type="molecule type" value="Genomic_DNA"/>
</dbReference>
<evidence type="ECO:0000313" key="7">
    <source>
        <dbReference type="EMBL" id="CAH2039291.1"/>
    </source>
</evidence>
<feature type="transmembrane region" description="Helical" evidence="5">
    <location>
        <begin position="223"/>
        <end position="243"/>
    </location>
</feature>
<feature type="transmembrane region" description="Helical" evidence="5">
    <location>
        <begin position="192"/>
        <end position="211"/>
    </location>
</feature>
<keyword evidence="2 5" id="KW-0812">Transmembrane</keyword>
<feature type="transmembrane region" description="Helical" evidence="5">
    <location>
        <begin position="249"/>
        <end position="271"/>
    </location>
</feature>
<feature type="region of interest" description="Disordered" evidence="6">
    <location>
        <begin position="1"/>
        <end position="51"/>
    </location>
</feature>
<dbReference type="Pfam" id="PF01027">
    <property type="entry name" value="Bax1-I"/>
    <property type="match status" value="1"/>
</dbReference>
<evidence type="ECO:0000256" key="5">
    <source>
        <dbReference type="RuleBase" id="RU004379"/>
    </source>
</evidence>
<feature type="non-terminal residue" evidence="7">
    <location>
        <position position="1"/>
    </location>
</feature>
<feature type="transmembrane region" description="Helical" evidence="5">
    <location>
        <begin position="134"/>
        <end position="154"/>
    </location>
</feature>
<sequence>MDNLGSTDAEDTKRKDSSCQDTEAFKELAAPMPLVPDPGEKHDHTHPTDPQAIPFDAIQAANPGQSTILSLPEWVENTDTEILVENLDFSDTTLRHSFIRKVYTIVLSQLLLTGLIIFGLMQVPGFNFYARECFPVVFIPPMTIYLTTFACIFCCEGPRRRVPYNYIFLLLFTISLSTMVGILASFYRFEELLIAAGITFIMVLALTLFAFQTKLDFTILNGCGLCLVLALLTLGTAMLATSYGRLRLVYTTIGVLVISVYIVCDTQMIVGGSHRYSISPEEYVFAALVLYLDVMNLFLRILRSLR</sequence>
<keyword evidence="4 5" id="KW-0472">Membrane</keyword>
<feature type="transmembrane region" description="Helical" evidence="5">
    <location>
        <begin position="102"/>
        <end position="122"/>
    </location>
</feature>
<organism evidence="7 8">
    <name type="scientific">Iphiclides podalirius</name>
    <name type="common">scarce swallowtail</name>
    <dbReference type="NCBI Taxonomy" id="110791"/>
    <lineage>
        <taxon>Eukaryota</taxon>
        <taxon>Metazoa</taxon>
        <taxon>Ecdysozoa</taxon>
        <taxon>Arthropoda</taxon>
        <taxon>Hexapoda</taxon>
        <taxon>Insecta</taxon>
        <taxon>Pterygota</taxon>
        <taxon>Neoptera</taxon>
        <taxon>Endopterygota</taxon>
        <taxon>Lepidoptera</taxon>
        <taxon>Glossata</taxon>
        <taxon>Ditrysia</taxon>
        <taxon>Papilionoidea</taxon>
        <taxon>Papilionidae</taxon>
        <taxon>Papilioninae</taxon>
        <taxon>Iphiclides</taxon>
    </lineage>
</organism>
<feature type="compositionally biased region" description="Basic and acidic residues" evidence="6">
    <location>
        <begin position="38"/>
        <end position="47"/>
    </location>
</feature>
<keyword evidence="3 5" id="KW-1133">Transmembrane helix</keyword>
<name>A0ABN8HU26_9NEOP</name>
<proteinExistence type="inferred from homology"/>
<dbReference type="Proteomes" id="UP000837857">
    <property type="component" value="Chromosome 11"/>
</dbReference>
<comment type="similarity">
    <text evidence="5">Belongs to the BI1 family.</text>
</comment>
<keyword evidence="8" id="KW-1185">Reference proteome</keyword>
<gene>
    <name evidence="7" type="ORF">IPOD504_LOCUS1595</name>
</gene>
<evidence type="ECO:0000256" key="6">
    <source>
        <dbReference type="SAM" id="MobiDB-lite"/>
    </source>
</evidence>
<evidence type="ECO:0000256" key="4">
    <source>
        <dbReference type="ARBA" id="ARBA00023136"/>
    </source>
</evidence>
<feature type="transmembrane region" description="Helical" evidence="5">
    <location>
        <begin position="166"/>
        <end position="186"/>
    </location>
</feature>
<dbReference type="InterPro" id="IPR006214">
    <property type="entry name" value="Bax_inhibitor_1-related"/>
</dbReference>